<accession>A0A7U2F4F7</accession>
<gene>
    <name evidence="2" type="ORF">JI435_306190</name>
</gene>
<keyword evidence="3" id="KW-1185">Reference proteome</keyword>
<protein>
    <submittedName>
        <fullName evidence="2">Uncharacterized protein</fullName>
    </submittedName>
</protein>
<evidence type="ECO:0000256" key="1">
    <source>
        <dbReference type="SAM" id="MobiDB-lite"/>
    </source>
</evidence>
<sequence>MLGSKMVVMLLVIDHVRRGEMTESRRILVQTCRHHGCDWWNLDRMPAVVVSTAEHSFNSRYRSSTAAEESQLKRGPWENVSGGGKRQGWHVEDAQHWDGDMSSKMSKSYA</sequence>
<reference evidence="3" key="1">
    <citation type="journal article" date="2021" name="BMC Genomics">
        <title>Chromosome-level genome assembly and manually-curated proteome of model necrotroph Parastagonospora nodorum Sn15 reveals a genome-wide trove of candidate effector homologs, and redundancy of virulence-related functions within an accessory chromosome.</title>
        <authorList>
            <person name="Bertazzoni S."/>
            <person name="Jones D.A.B."/>
            <person name="Phan H.T."/>
            <person name="Tan K.-C."/>
            <person name="Hane J.K."/>
        </authorList>
    </citation>
    <scope>NUCLEOTIDE SEQUENCE [LARGE SCALE GENOMIC DNA]</scope>
    <source>
        <strain evidence="3">SN15 / ATCC MYA-4574 / FGSC 10173)</strain>
    </source>
</reference>
<name>A0A7U2F4F7_PHANO</name>
<feature type="compositionally biased region" description="Basic and acidic residues" evidence="1">
    <location>
        <begin position="89"/>
        <end position="101"/>
    </location>
</feature>
<evidence type="ECO:0000313" key="3">
    <source>
        <dbReference type="Proteomes" id="UP000663193"/>
    </source>
</evidence>
<dbReference type="VEuPathDB" id="FungiDB:JI435_306190"/>
<dbReference type="AlphaFoldDB" id="A0A7U2F4F7"/>
<feature type="non-terminal residue" evidence="2">
    <location>
        <position position="110"/>
    </location>
</feature>
<dbReference type="Proteomes" id="UP000663193">
    <property type="component" value="Chromosome 7"/>
</dbReference>
<organism evidence="2 3">
    <name type="scientific">Phaeosphaeria nodorum (strain SN15 / ATCC MYA-4574 / FGSC 10173)</name>
    <name type="common">Glume blotch fungus</name>
    <name type="synonym">Parastagonospora nodorum</name>
    <dbReference type="NCBI Taxonomy" id="321614"/>
    <lineage>
        <taxon>Eukaryota</taxon>
        <taxon>Fungi</taxon>
        <taxon>Dikarya</taxon>
        <taxon>Ascomycota</taxon>
        <taxon>Pezizomycotina</taxon>
        <taxon>Dothideomycetes</taxon>
        <taxon>Pleosporomycetidae</taxon>
        <taxon>Pleosporales</taxon>
        <taxon>Pleosporineae</taxon>
        <taxon>Phaeosphaeriaceae</taxon>
        <taxon>Parastagonospora</taxon>
    </lineage>
</organism>
<feature type="region of interest" description="Disordered" evidence="1">
    <location>
        <begin position="62"/>
        <end position="110"/>
    </location>
</feature>
<proteinExistence type="predicted"/>
<dbReference type="EMBL" id="CP069029">
    <property type="protein sequence ID" value="QRC97473.1"/>
    <property type="molecule type" value="Genomic_DNA"/>
</dbReference>
<evidence type="ECO:0000313" key="2">
    <source>
        <dbReference type="EMBL" id="QRC97473.1"/>
    </source>
</evidence>